<evidence type="ECO:0000313" key="2">
    <source>
        <dbReference type="Proteomes" id="UP000054783"/>
    </source>
</evidence>
<feature type="non-terminal residue" evidence="1">
    <location>
        <position position="1"/>
    </location>
</feature>
<reference evidence="1 2" key="1">
    <citation type="submission" date="2015-01" db="EMBL/GenBank/DDBJ databases">
        <title>Evolution of Trichinella species and genotypes.</title>
        <authorList>
            <person name="Korhonen P.K."/>
            <person name="Edoardo P."/>
            <person name="Giuseppe L.R."/>
            <person name="Gasser R.B."/>
        </authorList>
    </citation>
    <scope>NUCLEOTIDE SEQUENCE [LARGE SCALE GENOMIC DNA]</scope>
    <source>
        <strain evidence="1">ISS2496</strain>
    </source>
</reference>
<protein>
    <submittedName>
        <fullName evidence="1">Uncharacterized protein</fullName>
    </submittedName>
</protein>
<dbReference type="EMBL" id="JYDQ01003683">
    <property type="protein sequence ID" value="KRY02582.1"/>
    <property type="molecule type" value="Genomic_DNA"/>
</dbReference>
<feature type="non-terminal residue" evidence="1">
    <location>
        <position position="86"/>
    </location>
</feature>
<dbReference type="Proteomes" id="UP000054783">
    <property type="component" value="Unassembled WGS sequence"/>
</dbReference>
<sequence length="86" mass="9897">LLKYNSLAIARMPVLHPFCRLIFFLLPLRGWDEIEAREENWDTFSEEDKNFLSAVRLLAAKEPNVDIVLKVAAIALEEQKRGTRVG</sequence>
<keyword evidence="2" id="KW-1185">Reference proteome</keyword>
<gene>
    <name evidence="1" type="ORF">T12_6696</name>
</gene>
<organism evidence="1 2">
    <name type="scientific">Trichinella patagoniensis</name>
    <dbReference type="NCBI Taxonomy" id="990121"/>
    <lineage>
        <taxon>Eukaryota</taxon>
        <taxon>Metazoa</taxon>
        <taxon>Ecdysozoa</taxon>
        <taxon>Nematoda</taxon>
        <taxon>Enoplea</taxon>
        <taxon>Dorylaimia</taxon>
        <taxon>Trichinellida</taxon>
        <taxon>Trichinellidae</taxon>
        <taxon>Trichinella</taxon>
    </lineage>
</organism>
<comment type="caution">
    <text evidence="1">The sequence shown here is derived from an EMBL/GenBank/DDBJ whole genome shotgun (WGS) entry which is preliminary data.</text>
</comment>
<evidence type="ECO:0000313" key="1">
    <source>
        <dbReference type="EMBL" id="KRY02582.1"/>
    </source>
</evidence>
<accession>A0A0V0YQY7</accession>
<proteinExistence type="predicted"/>
<dbReference type="AlphaFoldDB" id="A0A0V0YQY7"/>
<name>A0A0V0YQY7_9BILA</name>